<evidence type="ECO:0000313" key="1">
    <source>
        <dbReference type="EMBL" id="DAD77485.1"/>
    </source>
</evidence>
<reference evidence="1" key="1">
    <citation type="journal article" date="2021" name="Proc. Natl. Acad. Sci. U.S.A.">
        <title>A Catalog of Tens of Thousands of Viruses from Human Metagenomes Reveals Hidden Associations with Chronic Diseases.</title>
        <authorList>
            <person name="Tisza M.J."/>
            <person name="Buck C.B."/>
        </authorList>
    </citation>
    <scope>NUCLEOTIDE SEQUENCE</scope>
    <source>
        <strain evidence="1">CtaNW81</strain>
    </source>
</reference>
<dbReference type="EMBL" id="BK014826">
    <property type="protein sequence ID" value="DAD77485.1"/>
    <property type="molecule type" value="Genomic_DNA"/>
</dbReference>
<name>A0A8S5M5A8_9CAUD</name>
<proteinExistence type="predicted"/>
<protein>
    <submittedName>
        <fullName evidence="1">Uncharacterized protein</fullName>
    </submittedName>
</protein>
<organism evidence="1">
    <name type="scientific">Podoviridae sp. ctaNW81</name>
    <dbReference type="NCBI Taxonomy" id="2826562"/>
    <lineage>
        <taxon>Viruses</taxon>
        <taxon>Duplodnaviria</taxon>
        <taxon>Heunggongvirae</taxon>
        <taxon>Uroviricota</taxon>
        <taxon>Caudoviricetes</taxon>
    </lineage>
</organism>
<accession>A0A8S5M5A8</accession>
<sequence length="29" mass="3164">MGMPLALQCRGILLCGVRLLPVQSRHSTL</sequence>